<accession>A0AAV5TDG8</accession>
<name>A0AAV5TDG8_9BILA</name>
<gene>
    <name evidence="2" type="ORF">PENTCL1PPCAC_12978</name>
</gene>
<feature type="coiled-coil region" evidence="1">
    <location>
        <begin position="16"/>
        <end position="64"/>
    </location>
</feature>
<keyword evidence="3" id="KW-1185">Reference proteome</keyword>
<evidence type="ECO:0000256" key="1">
    <source>
        <dbReference type="SAM" id="Coils"/>
    </source>
</evidence>
<dbReference type="Gene3D" id="2.60.210.10">
    <property type="entry name" value="Apoptosis, Tumor Necrosis Factor Receptor Associated Protein 2, Chain A"/>
    <property type="match status" value="1"/>
</dbReference>
<reference evidence="2" key="1">
    <citation type="submission" date="2023-10" db="EMBL/GenBank/DDBJ databases">
        <title>Genome assembly of Pristionchus species.</title>
        <authorList>
            <person name="Yoshida K."/>
            <person name="Sommer R.J."/>
        </authorList>
    </citation>
    <scope>NUCLEOTIDE SEQUENCE</scope>
    <source>
        <strain evidence="2">RS0144</strain>
    </source>
</reference>
<dbReference type="AlphaFoldDB" id="A0AAV5TDG8"/>
<dbReference type="Proteomes" id="UP001432027">
    <property type="component" value="Unassembled WGS sequence"/>
</dbReference>
<evidence type="ECO:0000313" key="2">
    <source>
        <dbReference type="EMBL" id="GMS90804.1"/>
    </source>
</evidence>
<evidence type="ECO:0008006" key="4">
    <source>
        <dbReference type="Google" id="ProtNLM"/>
    </source>
</evidence>
<keyword evidence="1" id="KW-0175">Coiled coil</keyword>
<proteinExistence type="predicted"/>
<dbReference type="EMBL" id="BTSX01000003">
    <property type="protein sequence ID" value="GMS90804.1"/>
    <property type="molecule type" value="Genomic_DNA"/>
</dbReference>
<dbReference type="InterPro" id="IPR008974">
    <property type="entry name" value="TRAF-like"/>
</dbReference>
<feature type="non-terminal residue" evidence="2">
    <location>
        <position position="1"/>
    </location>
</feature>
<protein>
    <recommendedName>
        <fullName evidence="4">MATH domain-containing protein</fullName>
    </recommendedName>
</protein>
<comment type="caution">
    <text evidence="2">The sequence shown here is derived from an EMBL/GenBank/DDBJ whole genome shotgun (WGS) entry which is preliminary data.</text>
</comment>
<organism evidence="2 3">
    <name type="scientific">Pristionchus entomophagus</name>
    <dbReference type="NCBI Taxonomy" id="358040"/>
    <lineage>
        <taxon>Eukaryota</taxon>
        <taxon>Metazoa</taxon>
        <taxon>Ecdysozoa</taxon>
        <taxon>Nematoda</taxon>
        <taxon>Chromadorea</taxon>
        <taxon>Rhabditida</taxon>
        <taxon>Rhabditina</taxon>
        <taxon>Diplogasteromorpha</taxon>
        <taxon>Diplogasteroidea</taxon>
        <taxon>Neodiplogasteridae</taxon>
        <taxon>Pristionchus</taxon>
    </lineage>
</organism>
<dbReference type="SUPFAM" id="SSF49599">
    <property type="entry name" value="TRAF domain-like"/>
    <property type="match status" value="1"/>
</dbReference>
<evidence type="ECO:0000313" key="3">
    <source>
        <dbReference type="Proteomes" id="UP001432027"/>
    </source>
</evidence>
<sequence>NKKNLEFEVQLKSTEIEYLKKSEAELKTQLNEMKSEVKAKSEVIENLKKSEAKLESQLIESMRRISLLEGEIKSKPAEIENNNLKMSQEVPTILEKVEASSINLRRLHDWTGVMTLRARVTEISKLASSSVFSQWTEHAGMKWRQTSEFIFVVSEYFILFKRSCLKYVELQLISQKNENIVLSKNLTNTTSFWCFDKLISFGDLFDEEKGYVKDDSIIVAAVIRLA</sequence>